<proteinExistence type="predicted"/>
<dbReference type="GO" id="GO:0001228">
    <property type="term" value="F:DNA-binding transcription activator activity, RNA polymerase II-specific"/>
    <property type="evidence" value="ECO:0007669"/>
    <property type="project" value="TreeGrafter"/>
</dbReference>
<reference evidence="1 2" key="1">
    <citation type="submission" date="2018-03" db="EMBL/GenBank/DDBJ databases">
        <title>Genomes of Pezizomycetes fungi and the evolution of truffles.</title>
        <authorList>
            <person name="Murat C."/>
            <person name="Payen T."/>
            <person name="Noel B."/>
            <person name="Kuo A."/>
            <person name="Martin F.M."/>
        </authorList>
    </citation>
    <scope>NUCLEOTIDE SEQUENCE [LARGE SCALE GENOMIC DNA]</scope>
    <source>
        <strain evidence="1">091103-1</strain>
    </source>
</reference>
<dbReference type="EMBL" id="PYWC01000090">
    <property type="protein sequence ID" value="PWW72961.1"/>
    <property type="molecule type" value="Genomic_DNA"/>
</dbReference>
<comment type="caution">
    <text evidence="1">The sequence shown here is derived from an EMBL/GenBank/DDBJ whole genome shotgun (WGS) entry which is preliminary data.</text>
</comment>
<dbReference type="AlphaFoldDB" id="A0A317SI90"/>
<name>A0A317SI90_9PEZI</name>
<dbReference type="STRING" id="42249.A0A317SI90"/>
<sequence length="270" mass="30656">MHALLAVTALHLSNTLEPSPVASRYQMIAAGHYDRALSSLRTAILERSHNGDALFAASTMIAFYGFACQTAISGASHVPRVISWIPLVKGVYAIIQEWCELLLRGELGPLIQQGVQEKIEDGDFLTLPASLFDLGIETPPVLSIAHDSGDGEIVDAVTANIYRGVLDQLRMVWNHFWTHEYPLATSMQFLVLLPDQYIHYFRQDRPRALVIFCYFLCMVKKLDGFWWIRGSAQEAFVKIERKLNTRWRERWLKWPKEIIMGNGEVIGELP</sequence>
<keyword evidence="2" id="KW-1185">Reference proteome</keyword>
<accession>A0A317SI90</accession>
<evidence type="ECO:0000313" key="1">
    <source>
        <dbReference type="EMBL" id="PWW72961.1"/>
    </source>
</evidence>
<dbReference type="InterPro" id="IPR053157">
    <property type="entry name" value="Sterol_Uptake_Regulator"/>
</dbReference>
<dbReference type="PANTHER" id="PTHR47784:SF5">
    <property type="entry name" value="STEROL UPTAKE CONTROL PROTEIN 2"/>
    <property type="match status" value="1"/>
</dbReference>
<dbReference type="OrthoDB" id="3546279at2759"/>
<evidence type="ECO:0008006" key="3">
    <source>
        <dbReference type="Google" id="ProtNLM"/>
    </source>
</evidence>
<evidence type="ECO:0000313" key="2">
    <source>
        <dbReference type="Proteomes" id="UP000246991"/>
    </source>
</evidence>
<protein>
    <recommendedName>
        <fullName evidence="3">C6 zinc finger domain-containing protein</fullName>
    </recommendedName>
</protein>
<dbReference type="Proteomes" id="UP000246991">
    <property type="component" value="Unassembled WGS sequence"/>
</dbReference>
<organism evidence="1 2">
    <name type="scientific">Tuber magnatum</name>
    <name type="common">white Piedmont truffle</name>
    <dbReference type="NCBI Taxonomy" id="42249"/>
    <lineage>
        <taxon>Eukaryota</taxon>
        <taxon>Fungi</taxon>
        <taxon>Dikarya</taxon>
        <taxon>Ascomycota</taxon>
        <taxon>Pezizomycotina</taxon>
        <taxon>Pezizomycetes</taxon>
        <taxon>Pezizales</taxon>
        <taxon>Tuberaceae</taxon>
        <taxon>Tuber</taxon>
    </lineage>
</organism>
<dbReference type="PANTHER" id="PTHR47784">
    <property type="entry name" value="STEROL UPTAKE CONTROL PROTEIN 2"/>
    <property type="match status" value="1"/>
</dbReference>
<gene>
    <name evidence="1" type="ORF">C7212DRAFT_366155</name>
</gene>